<dbReference type="SUPFAM" id="SSF52980">
    <property type="entry name" value="Restriction endonuclease-like"/>
    <property type="match status" value="1"/>
</dbReference>
<evidence type="ECO:0000313" key="2">
    <source>
        <dbReference type="EMBL" id="CAC5411931.1"/>
    </source>
</evidence>
<dbReference type="GO" id="GO:0006281">
    <property type="term" value="P:DNA repair"/>
    <property type="evidence" value="ECO:0007669"/>
    <property type="project" value="UniProtKB-ARBA"/>
</dbReference>
<evidence type="ECO:0000259" key="1">
    <source>
        <dbReference type="Pfam" id="PF09588"/>
    </source>
</evidence>
<dbReference type="PANTHER" id="PTHR47526">
    <property type="entry name" value="ATP-DEPENDENT DNA HELICASE"/>
    <property type="match status" value="1"/>
</dbReference>
<sequence length="206" mass="23628">MGTLNILAGANGENCLVPPPGISYPSKVVDVSSIMDIQHLMNSNRKKKLECVIPSSKDPLPDKAVLESLSKVKHTKEEKLPRPLTSYYDVINKELTEQELINKSDQLFRNYHCSITQSANLFKITEAQNISPLWFEHRKDRITASKAHEVLTLRPTTNPNKLIMRLAGYISYDISKKESIKWGLEKEFSNNQRYLHPIYGRKPFKF</sequence>
<dbReference type="OrthoDB" id="6132274at2759"/>
<dbReference type="InterPro" id="IPR011604">
    <property type="entry name" value="PDDEXK-like_dom_sf"/>
</dbReference>
<dbReference type="InterPro" id="IPR011335">
    <property type="entry name" value="Restrct_endonuc-II-like"/>
</dbReference>
<evidence type="ECO:0000313" key="3">
    <source>
        <dbReference type="Proteomes" id="UP000507470"/>
    </source>
</evidence>
<name>A0A6J8DWX7_MYTCO</name>
<accession>A0A6J8DWX7</accession>
<dbReference type="Gene3D" id="3.90.320.10">
    <property type="match status" value="1"/>
</dbReference>
<dbReference type="Proteomes" id="UP000507470">
    <property type="component" value="Unassembled WGS sequence"/>
</dbReference>
<dbReference type="AlphaFoldDB" id="A0A6J8DWX7"/>
<reference evidence="2 3" key="1">
    <citation type="submission" date="2020-06" db="EMBL/GenBank/DDBJ databases">
        <authorList>
            <person name="Li R."/>
            <person name="Bekaert M."/>
        </authorList>
    </citation>
    <scope>NUCLEOTIDE SEQUENCE [LARGE SCALE GENOMIC DNA]</scope>
    <source>
        <strain evidence="3">wild</strain>
    </source>
</reference>
<feature type="domain" description="YqaJ viral recombinase" evidence="1">
    <location>
        <begin position="134"/>
        <end position="193"/>
    </location>
</feature>
<protein>
    <recommendedName>
        <fullName evidence="1">YqaJ viral recombinase domain-containing protein</fullName>
    </recommendedName>
</protein>
<gene>
    <name evidence="2" type="ORF">MCOR_44970</name>
</gene>
<dbReference type="EMBL" id="CACVKT020007931">
    <property type="protein sequence ID" value="CAC5411931.1"/>
    <property type="molecule type" value="Genomic_DNA"/>
</dbReference>
<dbReference type="InterPro" id="IPR019080">
    <property type="entry name" value="YqaJ_viral_recombinase"/>
</dbReference>
<dbReference type="PANTHER" id="PTHR47526:SF3">
    <property type="entry name" value="PHD-TYPE DOMAIN-CONTAINING PROTEIN"/>
    <property type="match status" value="1"/>
</dbReference>
<dbReference type="Pfam" id="PF09588">
    <property type="entry name" value="YqaJ"/>
    <property type="match status" value="1"/>
</dbReference>
<keyword evidence="3" id="KW-1185">Reference proteome</keyword>
<proteinExistence type="predicted"/>
<organism evidence="2 3">
    <name type="scientific">Mytilus coruscus</name>
    <name type="common">Sea mussel</name>
    <dbReference type="NCBI Taxonomy" id="42192"/>
    <lineage>
        <taxon>Eukaryota</taxon>
        <taxon>Metazoa</taxon>
        <taxon>Spiralia</taxon>
        <taxon>Lophotrochozoa</taxon>
        <taxon>Mollusca</taxon>
        <taxon>Bivalvia</taxon>
        <taxon>Autobranchia</taxon>
        <taxon>Pteriomorphia</taxon>
        <taxon>Mytilida</taxon>
        <taxon>Mytiloidea</taxon>
        <taxon>Mytilidae</taxon>
        <taxon>Mytilinae</taxon>
        <taxon>Mytilus</taxon>
    </lineage>
</organism>